<proteinExistence type="predicted"/>
<sequence>MHGKDVTEARIRGQLMGLTDVERHLARQYPAATRVAVDVVIPSDSIGHNGTLLVGFIHMDSPQDDMQNKNRVIFASPTIRSRENATTGLSTLQALPRFTVPGIVVFPS</sequence>
<reference evidence="1" key="1">
    <citation type="submission" date="2022-11" db="EMBL/GenBank/DDBJ databases">
        <authorList>
            <person name="Petersen C."/>
        </authorList>
    </citation>
    <scope>NUCLEOTIDE SEQUENCE</scope>
    <source>
        <strain evidence="1">IBT 16849</strain>
    </source>
</reference>
<dbReference type="EMBL" id="JAPQKP010000002">
    <property type="protein sequence ID" value="KAJ5206217.1"/>
    <property type="molecule type" value="Genomic_DNA"/>
</dbReference>
<dbReference type="InterPro" id="IPR045851">
    <property type="entry name" value="AMP-bd_C_sf"/>
</dbReference>
<accession>A0A9W9MRN3</accession>
<protein>
    <submittedName>
        <fullName evidence="1">Uncharacterized protein</fullName>
    </submittedName>
</protein>
<keyword evidence="2" id="KW-1185">Reference proteome</keyword>
<dbReference type="Gene3D" id="3.30.300.30">
    <property type="match status" value="1"/>
</dbReference>
<gene>
    <name evidence="1" type="ORF">N7472_002665</name>
</gene>
<reference evidence="1" key="2">
    <citation type="journal article" date="2023" name="IMA Fungus">
        <title>Comparative genomic study of the Penicillium genus elucidates a diverse pangenome and 15 lateral gene transfer events.</title>
        <authorList>
            <person name="Petersen C."/>
            <person name="Sorensen T."/>
            <person name="Nielsen M.R."/>
            <person name="Sondergaard T.E."/>
            <person name="Sorensen J.L."/>
            <person name="Fitzpatrick D.A."/>
            <person name="Frisvad J.C."/>
            <person name="Nielsen K.L."/>
        </authorList>
    </citation>
    <scope>NUCLEOTIDE SEQUENCE</scope>
    <source>
        <strain evidence="1">IBT 16849</strain>
    </source>
</reference>
<dbReference type="OrthoDB" id="416786at2759"/>
<name>A0A9W9MRN3_9EURO</name>
<dbReference type="Proteomes" id="UP001150879">
    <property type="component" value="Unassembled WGS sequence"/>
</dbReference>
<evidence type="ECO:0000313" key="2">
    <source>
        <dbReference type="Proteomes" id="UP001150879"/>
    </source>
</evidence>
<evidence type="ECO:0000313" key="1">
    <source>
        <dbReference type="EMBL" id="KAJ5206217.1"/>
    </source>
</evidence>
<comment type="caution">
    <text evidence="1">The sequence shown here is derived from an EMBL/GenBank/DDBJ whole genome shotgun (WGS) entry which is preliminary data.</text>
</comment>
<organism evidence="1 2">
    <name type="scientific">Penicillium cf. griseofulvum</name>
    <dbReference type="NCBI Taxonomy" id="2972120"/>
    <lineage>
        <taxon>Eukaryota</taxon>
        <taxon>Fungi</taxon>
        <taxon>Dikarya</taxon>
        <taxon>Ascomycota</taxon>
        <taxon>Pezizomycotina</taxon>
        <taxon>Eurotiomycetes</taxon>
        <taxon>Eurotiomycetidae</taxon>
        <taxon>Eurotiales</taxon>
        <taxon>Aspergillaceae</taxon>
        <taxon>Penicillium</taxon>
    </lineage>
</organism>
<dbReference type="AlphaFoldDB" id="A0A9W9MRN3"/>